<feature type="compositionally biased region" description="Basic and acidic residues" evidence="1">
    <location>
        <begin position="209"/>
        <end position="231"/>
    </location>
</feature>
<sequence>MSAVMTTPSKGPKTQHRHSKSETPARAVSNPTDSYATPARSNQRRQGRNRNNFDHNQHLSHPTASASDPALVQGYMSAGYNEQSNRKKSNRYDGSVSDSPAPAMNNNKNRRGRRDRQSTPAQGGSPPKHNAVLNVGTPARDNAYAGPAFHASPAASALPMPKFFSKSVPANNAPATMQTRLDQESDSSGTSEKSDSPPFVGATPVERIPPPRKEESPLDLFFKADREEKAKKASLLGTATPPGKSPAPVNGRNHTRHVSNNNDNNNGRGIFNMEMDGGYASTPKPPSPSPAHRMSAGRAVTAPSNIPRTTAQESDSYPQALKDLFSSSKKSAQSPMANGFTGTPTQHGQEFHTPSPFYRPSPGPRQVSGGPRTPAGQTTLEANPYYYGNRNLSPLFQAAKGDSAKRSSSLRQELDSSASTQNRVELPVIHSESIPTTPSRPMAGKPDPSAFSRDFLNAHIQQSGPQEPLSVPYTNHPGLRSPFTHTASTATPREGSPAADTKLMENDLKRILKLQLVDT</sequence>
<dbReference type="Pfam" id="PF15365">
    <property type="entry name" value="PNRC"/>
    <property type="match status" value="1"/>
</dbReference>
<reference evidence="2" key="1">
    <citation type="submission" date="2020-04" db="EMBL/GenBank/DDBJ databases">
        <title>Genome Assembly and Annotation of Botryosphaeria dothidea sdau 11-99, a Latent Pathogen of Apple Fruit Ring Rot in China.</title>
        <authorList>
            <person name="Yu C."/>
            <person name="Diao Y."/>
            <person name="Lu Q."/>
            <person name="Zhao J."/>
            <person name="Cui S."/>
            <person name="Peng C."/>
            <person name="He B."/>
            <person name="Liu H."/>
        </authorList>
    </citation>
    <scope>NUCLEOTIDE SEQUENCE [LARGE SCALE GENOMIC DNA]</scope>
    <source>
        <strain evidence="2">Sdau11-99</strain>
    </source>
</reference>
<accession>A0A8H4MY04</accession>
<feature type="compositionally biased region" description="Polar residues" evidence="1">
    <location>
        <begin position="325"/>
        <end position="348"/>
    </location>
</feature>
<feature type="compositionally biased region" description="Polar residues" evidence="1">
    <location>
        <begin position="168"/>
        <end position="180"/>
    </location>
</feature>
<dbReference type="EMBL" id="WWBZ02000062">
    <property type="protein sequence ID" value="KAF4303219.1"/>
    <property type="molecule type" value="Genomic_DNA"/>
</dbReference>
<evidence type="ECO:0008006" key="4">
    <source>
        <dbReference type="Google" id="ProtNLM"/>
    </source>
</evidence>
<feature type="compositionally biased region" description="Polar residues" evidence="1">
    <location>
        <begin position="406"/>
        <end position="423"/>
    </location>
</feature>
<feature type="compositionally biased region" description="Polar residues" evidence="1">
    <location>
        <begin position="302"/>
        <end position="317"/>
    </location>
</feature>
<comment type="caution">
    <text evidence="2">The sequence shown here is derived from an EMBL/GenBank/DDBJ whole genome shotgun (WGS) entry which is preliminary data.</text>
</comment>
<keyword evidence="3" id="KW-1185">Reference proteome</keyword>
<dbReference type="GO" id="GO:0016071">
    <property type="term" value="P:mRNA metabolic process"/>
    <property type="evidence" value="ECO:0007669"/>
    <property type="project" value="UniProtKB-ARBA"/>
</dbReference>
<organism evidence="2 3">
    <name type="scientific">Botryosphaeria dothidea</name>
    <dbReference type="NCBI Taxonomy" id="55169"/>
    <lineage>
        <taxon>Eukaryota</taxon>
        <taxon>Fungi</taxon>
        <taxon>Dikarya</taxon>
        <taxon>Ascomycota</taxon>
        <taxon>Pezizomycotina</taxon>
        <taxon>Dothideomycetes</taxon>
        <taxon>Dothideomycetes incertae sedis</taxon>
        <taxon>Botryosphaeriales</taxon>
        <taxon>Botryosphaeriaceae</taxon>
        <taxon>Botryosphaeria</taxon>
    </lineage>
</organism>
<proteinExistence type="predicted"/>
<evidence type="ECO:0000313" key="2">
    <source>
        <dbReference type="EMBL" id="KAF4303219.1"/>
    </source>
</evidence>
<dbReference type="InterPro" id="IPR028322">
    <property type="entry name" value="PNRC-like_rgn"/>
</dbReference>
<feature type="compositionally biased region" description="Polar residues" evidence="1">
    <location>
        <begin position="29"/>
        <end position="41"/>
    </location>
</feature>
<name>A0A8H4MY04_9PEZI</name>
<feature type="region of interest" description="Disordered" evidence="1">
    <location>
        <begin position="1"/>
        <end position="147"/>
    </location>
</feature>
<dbReference type="OrthoDB" id="2142961at2759"/>
<evidence type="ECO:0000313" key="3">
    <source>
        <dbReference type="Proteomes" id="UP000572817"/>
    </source>
</evidence>
<dbReference type="Proteomes" id="UP000572817">
    <property type="component" value="Unassembled WGS sequence"/>
</dbReference>
<evidence type="ECO:0000256" key="1">
    <source>
        <dbReference type="SAM" id="MobiDB-lite"/>
    </source>
</evidence>
<dbReference type="AlphaFoldDB" id="A0A8H4MY04"/>
<protein>
    <recommendedName>
        <fullName evidence="4">Proteophosphoglycan 5 protein</fullName>
    </recommendedName>
</protein>
<gene>
    <name evidence="2" type="ORF">GTA08_BOTSDO09338</name>
</gene>
<feature type="region of interest" description="Disordered" evidence="1">
    <location>
        <begin position="164"/>
        <end position="500"/>
    </location>
</feature>